<protein>
    <recommendedName>
        <fullName evidence="3">PWWP domain-containing protein</fullName>
    </recommendedName>
</protein>
<evidence type="ECO:0008006" key="3">
    <source>
        <dbReference type="Google" id="ProtNLM"/>
    </source>
</evidence>
<sequence>MSRQKKIIFSDDFDDSPERKCKNAVTTERPYPYELVWGKMNSYPVWPGIKIKVQMHCSPSQFSPPTGMGDFGPVVRGWPIHY</sequence>
<name>A0A8X6GUG7_TRICU</name>
<accession>A0A8X6GUG7</accession>
<reference evidence="1" key="1">
    <citation type="submission" date="2020-07" db="EMBL/GenBank/DDBJ databases">
        <title>Multicomponent nature underlies the extraordinary mechanical properties of spider dragline silk.</title>
        <authorList>
            <person name="Kono N."/>
            <person name="Nakamura H."/>
            <person name="Mori M."/>
            <person name="Yoshida Y."/>
            <person name="Ohtoshi R."/>
            <person name="Malay A.D."/>
            <person name="Moran D.A.P."/>
            <person name="Tomita M."/>
            <person name="Numata K."/>
            <person name="Arakawa K."/>
        </authorList>
    </citation>
    <scope>NUCLEOTIDE SEQUENCE</scope>
</reference>
<gene>
    <name evidence="1" type="ORF">TNCT_466911</name>
</gene>
<dbReference type="AlphaFoldDB" id="A0A8X6GUG7"/>
<dbReference type="EMBL" id="BMAO01006796">
    <property type="protein sequence ID" value="GFR11566.1"/>
    <property type="molecule type" value="Genomic_DNA"/>
</dbReference>
<dbReference type="Gene3D" id="2.30.30.140">
    <property type="match status" value="1"/>
</dbReference>
<dbReference type="Proteomes" id="UP000887116">
    <property type="component" value="Unassembled WGS sequence"/>
</dbReference>
<organism evidence="1 2">
    <name type="scientific">Trichonephila clavata</name>
    <name type="common">Joro spider</name>
    <name type="synonym">Nephila clavata</name>
    <dbReference type="NCBI Taxonomy" id="2740835"/>
    <lineage>
        <taxon>Eukaryota</taxon>
        <taxon>Metazoa</taxon>
        <taxon>Ecdysozoa</taxon>
        <taxon>Arthropoda</taxon>
        <taxon>Chelicerata</taxon>
        <taxon>Arachnida</taxon>
        <taxon>Araneae</taxon>
        <taxon>Araneomorphae</taxon>
        <taxon>Entelegynae</taxon>
        <taxon>Araneoidea</taxon>
        <taxon>Nephilidae</taxon>
        <taxon>Trichonephila</taxon>
    </lineage>
</organism>
<evidence type="ECO:0000313" key="2">
    <source>
        <dbReference type="Proteomes" id="UP000887116"/>
    </source>
</evidence>
<keyword evidence="2" id="KW-1185">Reference proteome</keyword>
<comment type="caution">
    <text evidence="1">The sequence shown here is derived from an EMBL/GenBank/DDBJ whole genome shotgun (WGS) entry which is preliminary data.</text>
</comment>
<evidence type="ECO:0000313" key="1">
    <source>
        <dbReference type="EMBL" id="GFR11566.1"/>
    </source>
</evidence>
<dbReference type="SUPFAM" id="SSF63748">
    <property type="entry name" value="Tudor/PWWP/MBT"/>
    <property type="match status" value="1"/>
</dbReference>
<proteinExistence type="predicted"/>